<evidence type="ECO:0000313" key="10">
    <source>
        <dbReference type="EMBL" id="TDX59248.1"/>
    </source>
</evidence>
<dbReference type="Pfam" id="PF00483">
    <property type="entry name" value="NTP_transferase"/>
    <property type="match status" value="1"/>
</dbReference>
<dbReference type="EC" id="2.7.7.13" evidence="2"/>
<dbReference type="InterPro" id="IPR005835">
    <property type="entry name" value="NTP_transferase_dom"/>
</dbReference>
<feature type="domain" description="MannoseP isomerase/GMP-like beta-helix" evidence="9">
    <location>
        <begin position="295"/>
        <end position="345"/>
    </location>
</feature>
<name>A0A4R8HIC1_9FIRM</name>
<dbReference type="GO" id="GO:0009298">
    <property type="term" value="P:GDP-mannose biosynthetic process"/>
    <property type="evidence" value="ECO:0007669"/>
    <property type="project" value="TreeGrafter"/>
</dbReference>
<dbReference type="Proteomes" id="UP000295832">
    <property type="component" value="Unassembled WGS sequence"/>
</dbReference>
<dbReference type="InterPro" id="IPR049577">
    <property type="entry name" value="GMPP_N"/>
</dbReference>
<evidence type="ECO:0000259" key="8">
    <source>
        <dbReference type="Pfam" id="PF00483"/>
    </source>
</evidence>
<dbReference type="Gene3D" id="3.90.550.10">
    <property type="entry name" value="Spore Coat Polysaccharide Biosynthesis Protein SpsA, Chain A"/>
    <property type="match status" value="1"/>
</dbReference>
<comment type="catalytic activity">
    <reaction evidence="7">
        <text>alpha-D-mannose 1-phosphate + GTP + H(+) = GDP-alpha-D-mannose + diphosphate</text>
        <dbReference type="Rhea" id="RHEA:15229"/>
        <dbReference type="ChEBI" id="CHEBI:15378"/>
        <dbReference type="ChEBI" id="CHEBI:33019"/>
        <dbReference type="ChEBI" id="CHEBI:37565"/>
        <dbReference type="ChEBI" id="CHEBI:57527"/>
        <dbReference type="ChEBI" id="CHEBI:58409"/>
        <dbReference type="EC" id="2.7.7.13"/>
    </reaction>
</comment>
<dbReference type="InterPro" id="IPR054566">
    <property type="entry name" value="ManC/GMP-like_b-helix"/>
</dbReference>
<organism evidence="10 11">
    <name type="scientific">Orenia marismortui</name>
    <dbReference type="NCBI Taxonomy" id="46469"/>
    <lineage>
        <taxon>Bacteria</taxon>
        <taxon>Bacillati</taxon>
        <taxon>Bacillota</taxon>
        <taxon>Clostridia</taxon>
        <taxon>Halanaerobiales</taxon>
        <taxon>Halobacteroidaceae</taxon>
        <taxon>Orenia</taxon>
    </lineage>
</organism>
<evidence type="ECO:0000256" key="5">
    <source>
        <dbReference type="ARBA" id="ARBA00022741"/>
    </source>
</evidence>
<dbReference type="PANTHER" id="PTHR46390">
    <property type="entry name" value="MANNOSE-1-PHOSPHATE GUANYLYLTRANSFERASE"/>
    <property type="match status" value="1"/>
</dbReference>
<dbReference type="InterPro" id="IPR051161">
    <property type="entry name" value="Mannose-6P_isomerase_type2"/>
</dbReference>
<protein>
    <recommendedName>
        <fullName evidence="2">mannose-1-phosphate guanylyltransferase</fullName>
        <ecNumber evidence="2">2.7.7.13</ecNumber>
    </recommendedName>
</protein>
<keyword evidence="6" id="KW-0342">GTP-binding</keyword>
<proteinExistence type="inferred from homology"/>
<feature type="domain" description="Nucleotidyl transferase" evidence="8">
    <location>
        <begin position="4"/>
        <end position="287"/>
    </location>
</feature>
<keyword evidence="11" id="KW-1185">Reference proteome</keyword>
<dbReference type="RefSeq" id="WP_018248115.1">
    <property type="nucleotide sequence ID" value="NZ_SOEG01000001.1"/>
</dbReference>
<evidence type="ECO:0000259" key="9">
    <source>
        <dbReference type="Pfam" id="PF22640"/>
    </source>
</evidence>
<comment type="caution">
    <text evidence="10">The sequence shown here is derived from an EMBL/GenBank/DDBJ whole genome shotgun (WGS) entry which is preliminary data.</text>
</comment>
<dbReference type="GO" id="GO:0005525">
    <property type="term" value="F:GTP binding"/>
    <property type="evidence" value="ECO:0007669"/>
    <property type="project" value="UniProtKB-KW"/>
</dbReference>
<dbReference type="SUPFAM" id="SSF53448">
    <property type="entry name" value="Nucleotide-diphospho-sugar transferases"/>
    <property type="match status" value="1"/>
</dbReference>
<dbReference type="AlphaFoldDB" id="A0A4R8HIC1"/>
<dbReference type="CDD" id="cd02509">
    <property type="entry name" value="GDP-M1P_Guanylyltransferase"/>
    <property type="match status" value="1"/>
</dbReference>
<evidence type="ECO:0000256" key="6">
    <source>
        <dbReference type="ARBA" id="ARBA00023134"/>
    </source>
</evidence>
<comment type="similarity">
    <text evidence="1">Belongs to the mannose-6-phosphate isomerase type 2 family.</text>
</comment>
<evidence type="ECO:0000256" key="1">
    <source>
        <dbReference type="ARBA" id="ARBA00006115"/>
    </source>
</evidence>
<evidence type="ECO:0000313" key="11">
    <source>
        <dbReference type="Proteomes" id="UP000295832"/>
    </source>
</evidence>
<dbReference type="EMBL" id="SOEG01000001">
    <property type="protein sequence ID" value="TDX59248.1"/>
    <property type="molecule type" value="Genomic_DNA"/>
</dbReference>
<keyword evidence="5" id="KW-0547">Nucleotide-binding</keyword>
<accession>A0A4R8HIC1</accession>
<reference evidence="10 11" key="1">
    <citation type="submission" date="2019-03" db="EMBL/GenBank/DDBJ databases">
        <title>Subsurface microbial communities from deep shales in Ohio and West Virginia, USA.</title>
        <authorList>
            <person name="Wrighton K."/>
        </authorList>
    </citation>
    <scope>NUCLEOTIDE SEQUENCE [LARGE SCALE GENOMIC DNA]</scope>
    <source>
        <strain evidence="10 11">MSL 6dP</strain>
    </source>
</reference>
<keyword evidence="3 10" id="KW-0808">Transferase</keyword>
<gene>
    <name evidence="10" type="ORF">C7959_101135</name>
</gene>
<evidence type="ECO:0000256" key="2">
    <source>
        <dbReference type="ARBA" id="ARBA00012387"/>
    </source>
</evidence>
<dbReference type="STRING" id="926561.GCA_000379025_00917"/>
<dbReference type="Pfam" id="PF22640">
    <property type="entry name" value="ManC_GMP_beta-helix"/>
    <property type="match status" value="1"/>
</dbReference>
<evidence type="ECO:0000256" key="7">
    <source>
        <dbReference type="ARBA" id="ARBA00047343"/>
    </source>
</evidence>
<evidence type="ECO:0000256" key="3">
    <source>
        <dbReference type="ARBA" id="ARBA00022679"/>
    </source>
</evidence>
<evidence type="ECO:0000256" key="4">
    <source>
        <dbReference type="ARBA" id="ARBA00022695"/>
    </source>
</evidence>
<dbReference type="SUPFAM" id="SSF159283">
    <property type="entry name" value="Guanosine diphospho-D-mannose pyrophosphorylase/mannose-6-phosphate isomerase linker domain"/>
    <property type="match status" value="1"/>
</dbReference>
<dbReference type="PANTHER" id="PTHR46390:SF1">
    <property type="entry name" value="MANNOSE-1-PHOSPHATE GUANYLYLTRANSFERASE"/>
    <property type="match status" value="1"/>
</dbReference>
<dbReference type="FunFam" id="3.90.550.10:FF:000046">
    <property type="entry name" value="Mannose-1-phosphate guanylyltransferase (GDP)"/>
    <property type="match status" value="1"/>
</dbReference>
<sequence length="358" mass="40592">MITPLIMAGGVGSRFWPLSRKHRPKQFLNLVDKNRSMIQHTVDRISKLTDHDNIFIATNEEYVKEMNEQLPEVPLENITTEPMRKNTAACIGLAALHMAKKDPEAVMVVLPADHLILDEDRFIETIEVAVKIAQKGENLVTLGIEPTHPETGYGYINYKDKYDAVEDHEVFEVKAFTEKPNKETACEFLELGTYLWNSGMFIWKVSTILNKFKKHMPKLYDGLKKIDQALGTKNESEVLQEEFEKFDSISIDYGIMEKSENIYVVPGDFGWDDIGSWPSLERVRKQDKHGNVISGHHIGIDTKNTIVHGNGKIITTVGLDDVVIVDTEDAILICDKKRAQEVKKIRNLLASNGLDKCL</sequence>
<keyword evidence="4 10" id="KW-0548">Nucleotidyltransferase</keyword>
<dbReference type="GO" id="GO:0004475">
    <property type="term" value="F:mannose-1-phosphate guanylyltransferase (GTP) activity"/>
    <property type="evidence" value="ECO:0007669"/>
    <property type="project" value="UniProtKB-EC"/>
</dbReference>
<dbReference type="InterPro" id="IPR029044">
    <property type="entry name" value="Nucleotide-diphossugar_trans"/>
</dbReference>